<name>A0A7J7IG45_9RHOD</name>
<evidence type="ECO:0000256" key="3">
    <source>
        <dbReference type="ARBA" id="ARBA00022835"/>
    </source>
</evidence>
<evidence type="ECO:0000256" key="2">
    <source>
        <dbReference type="ARBA" id="ARBA00022490"/>
    </source>
</evidence>
<keyword evidence="2" id="KW-0963">Cytoplasm</keyword>
<evidence type="ECO:0000256" key="1">
    <source>
        <dbReference type="ARBA" id="ARBA00004123"/>
    </source>
</evidence>
<dbReference type="GO" id="GO:0000177">
    <property type="term" value="C:cytoplasmic exosome (RNase complex)"/>
    <property type="evidence" value="ECO:0007669"/>
    <property type="project" value="TreeGrafter"/>
</dbReference>
<gene>
    <name evidence="6" type="primary">EXOSC3</name>
    <name evidence="6" type="ORF">F1559_004199</name>
</gene>
<sequence>MAEQSKSSSTELCFYTESTCVLPGDRVVNATSDLPETMRPLRVGPGITALPDWSQPQQLVATRAGRLRYAPRLHVEVDQRRYIPYVNDVVVGLVLDRVGSEHYRVDIGASTPALLPVLAFEGATKRNRPHFTTGHVVYARVTQVPTPQRYVETELSCQAPGSRKNWTSGETIFGRLVGGSLFRVSLASARQLIRHECSILEQLGRVLVFEIAIGMNGTIWIKGNSYRTTVLVQYTIEHGVRLTTEESRRLIRRILGVIEQDMPDSMDMTR</sequence>
<reference evidence="6 7" key="1">
    <citation type="journal article" date="2020" name="J. Phycol.">
        <title>Comparative genome analysis reveals Cyanidiococcus gen. nov., a new extremophilic red algal genus sister to Cyanidioschyzon (Cyanidioschyzonaceae, Rhodophyta).</title>
        <authorList>
            <person name="Liu S.-L."/>
            <person name="Chiang Y.-R."/>
            <person name="Yoon H.S."/>
            <person name="Fu H.-Y."/>
        </authorList>
    </citation>
    <scope>NUCLEOTIDE SEQUENCE [LARGE SCALE GENOMIC DNA]</scope>
    <source>
        <strain evidence="6 7">THAL066</strain>
    </source>
</reference>
<dbReference type="GO" id="GO:0071034">
    <property type="term" value="P:CUT catabolic process"/>
    <property type="evidence" value="ECO:0007669"/>
    <property type="project" value="TreeGrafter"/>
</dbReference>
<dbReference type="EMBL" id="VWRR01000012">
    <property type="protein sequence ID" value="KAF6002072.1"/>
    <property type="molecule type" value="Genomic_DNA"/>
</dbReference>
<dbReference type="Gene3D" id="2.40.50.140">
    <property type="entry name" value="Nucleic acid-binding proteins"/>
    <property type="match status" value="1"/>
</dbReference>
<comment type="caution">
    <text evidence="6">The sequence shown here is derived from an EMBL/GenBank/DDBJ whole genome shotgun (WGS) entry which is preliminary data.</text>
</comment>
<organism evidence="6 7">
    <name type="scientific">Cyanidiococcus yangmingshanensis</name>
    <dbReference type="NCBI Taxonomy" id="2690220"/>
    <lineage>
        <taxon>Eukaryota</taxon>
        <taxon>Rhodophyta</taxon>
        <taxon>Bangiophyceae</taxon>
        <taxon>Cyanidiales</taxon>
        <taxon>Cyanidiaceae</taxon>
        <taxon>Cyanidiococcus</taxon>
    </lineage>
</organism>
<dbReference type="InterPro" id="IPR026699">
    <property type="entry name" value="Exosome_RNA_bind1/RRP40/RRP4"/>
</dbReference>
<dbReference type="Gene3D" id="3.30.1370.10">
    <property type="entry name" value="K Homology domain, type 1"/>
    <property type="match status" value="1"/>
</dbReference>
<evidence type="ECO:0000256" key="4">
    <source>
        <dbReference type="ARBA" id="ARBA00022884"/>
    </source>
</evidence>
<dbReference type="Pfam" id="PF15985">
    <property type="entry name" value="KH_6"/>
    <property type="match status" value="1"/>
</dbReference>
<dbReference type="CDD" id="cd22526">
    <property type="entry name" value="KH-I_Rrp40"/>
    <property type="match status" value="1"/>
</dbReference>
<comment type="subcellular location">
    <subcellularLocation>
        <location evidence="1">Nucleus</location>
    </subcellularLocation>
</comment>
<accession>A0A7J7IG45</accession>
<dbReference type="GO" id="GO:0000176">
    <property type="term" value="C:nuclear exosome (RNase complex)"/>
    <property type="evidence" value="ECO:0007669"/>
    <property type="project" value="TreeGrafter"/>
</dbReference>
<dbReference type="SUPFAM" id="SSF50249">
    <property type="entry name" value="Nucleic acid-binding proteins"/>
    <property type="match status" value="1"/>
</dbReference>
<dbReference type="Pfam" id="PF21262">
    <property type="entry name" value="RRP40_S1"/>
    <property type="match status" value="1"/>
</dbReference>
<evidence type="ECO:0000313" key="6">
    <source>
        <dbReference type="EMBL" id="KAF6002072.1"/>
    </source>
</evidence>
<dbReference type="GO" id="GO:0071035">
    <property type="term" value="P:nuclear polyadenylation-dependent rRNA catabolic process"/>
    <property type="evidence" value="ECO:0007669"/>
    <property type="project" value="TreeGrafter"/>
</dbReference>
<dbReference type="GO" id="GO:0000467">
    <property type="term" value="P:exonucleolytic trimming to generate mature 3'-end of 5.8S rRNA from tricistronic rRNA transcript (SSU-rRNA, 5.8S rRNA, LSU-rRNA)"/>
    <property type="evidence" value="ECO:0007669"/>
    <property type="project" value="TreeGrafter"/>
</dbReference>
<proteinExistence type="predicted"/>
<dbReference type="InterPro" id="IPR036612">
    <property type="entry name" value="KH_dom_type_1_sf"/>
</dbReference>
<dbReference type="AlphaFoldDB" id="A0A7J7IG45"/>
<dbReference type="InterPro" id="IPR049469">
    <property type="entry name" value="RRP40_KH-I"/>
</dbReference>
<dbReference type="GO" id="GO:0003723">
    <property type="term" value="F:RNA binding"/>
    <property type="evidence" value="ECO:0007669"/>
    <property type="project" value="UniProtKB-KW"/>
</dbReference>
<protein>
    <submittedName>
        <fullName evidence="6">Exosome component 3</fullName>
    </submittedName>
</protein>
<dbReference type="GO" id="GO:0034475">
    <property type="term" value="P:U4 snRNA 3'-end processing"/>
    <property type="evidence" value="ECO:0007669"/>
    <property type="project" value="TreeGrafter"/>
</dbReference>
<keyword evidence="4" id="KW-0694">RNA-binding</keyword>
<feature type="domain" description="K Homology" evidence="5">
    <location>
        <begin position="179"/>
        <end position="225"/>
    </location>
</feature>
<dbReference type="OrthoDB" id="340500at2759"/>
<dbReference type="InterPro" id="IPR004088">
    <property type="entry name" value="KH_dom_type_1"/>
</dbReference>
<dbReference type="PANTHER" id="PTHR21321">
    <property type="entry name" value="PNAS-3 RELATED"/>
    <property type="match status" value="1"/>
</dbReference>
<evidence type="ECO:0000259" key="5">
    <source>
        <dbReference type="Pfam" id="PF15985"/>
    </source>
</evidence>
<dbReference type="GO" id="GO:0071038">
    <property type="term" value="P:TRAMP-dependent tRNA surveillance pathway"/>
    <property type="evidence" value="ECO:0007669"/>
    <property type="project" value="TreeGrafter"/>
</dbReference>
<evidence type="ECO:0000313" key="7">
    <source>
        <dbReference type="Proteomes" id="UP000530660"/>
    </source>
</evidence>
<dbReference type="GO" id="GO:0071051">
    <property type="term" value="P:poly(A)-dependent snoRNA 3'-end processing"/>
    <property type="evidence" value="ECO:0007669"/>
    <property type="project" value="TreeGrafter"/>
</dbReference>
<dbReference type="SUPFAM" id="SSF54791">
    <property type="entry name" value="Eukaryotic type KH-domain (KH-domain type I)"/>
    <property type="match status" value="1"/>
</dbReference>
<keyword evidence="7" id="KW-1185">Reference proteome</keyword>
<dbReference type="InterPro" id="IPR012340">
    <property type="entry name" value="NA-bd_OB-fold"/>
</dbReference>
<dbReference type="PANTHER" id="PTHR21321:SF1">
    <property type="entry name" value="EXOSOME COMPLEX COMPONENT RRP40"/>
    <property type="match status" value="1"/>
</dbReference>
<dbReference type="FunFam" id="2.40.50.140:FF:000127">
    <property type="entry name" value="Exosome complex component RRP40"/>
    <property type="match status" value="1"/>
</dbReference>
<dbReference type="Proteomes" id="UP000530660">
    <property type="component" value="Unassembled WGS sequence"/>
</dbReference>
<keyword evidence="3" id="KW-0271">Exosome</keyword>